<proteinExistence type="predicted"/>
<evidence type="ECO:0000313" key="2">
    <source>
        <dbReference type="EMBL" id="CAL1612094.1"/>
    </source>
</evidence>
<dbReference type="Proteomes" id="UP001497482">
    <property type="component" value="Chromosome 7"/>
</dbReference>
<keyword evidence="3" id="KW-1185">Reference proteome</keyword>
<gene>
    <name evidence="2" type="ORF">KC01_LOCUS38456</name>
</gene>
<accession>A0AAV2MG16</accession>
<reference evidence="2 3" key="1">
    <citation type="submission" date="2024-04" db="EMBL/GenBank/DDBJ databases">
        <authorList>
            <person name="Waldvogel A.-M."/>
            <person name="Schoenle A."/>
        </authorList>
    </citation>
    <scope>NUCLEOTIDE SEQUENCE [LARGE SCALE GENOMIC DNA]</scope>
</reference>
<dbReference type="AlphaFoldDB" id="A0AAV2MG16"/>
<sequence length="70" mass="7521">MVISSTERRSCLEEDSGRRRREQVTSDPTANAHLREGLSARLTLTRGGAADAEAGTERPLSLPSSPGISR</sequence>
<name>A0AAV2MG16_KNICA</name>
<feature type="region of interest" description="Disordered" evidence="1">
    <location>
        <begin position="1"/>
        <end position="70"/>
    </location>
</feature>
<evidence type="ECO:0000256" key="1">
    <source>
        <dbReference type="SAM" id="MobiDB-lite"/>
    </source>
</evidence>
<dbReference type="EMBL" id="OZ035829">
    <property type="protein sequence ID" value="CAL1612094.1"/>
    <property type="molecule type" value="Genomic_DNA"/>
</dbReference>
<organism evidence="2 3">
    <name type="scientific">Knipowitschia caucasica</name>
    <name type="common">Caucasian dwarf goby</name>
    <name type="synonym">Pomatoschistus caucasicus</name>
    <dbReference type="NCBI Taxonomy" id="637954"/>
    <lineage>
        <taxon>Eukaryota</taxon>
        <taxon>Metazoa</taxon>
        <taxon>Chordata</taxon>
        <taxon>Craniata</taxon>
        <taxon>Vertebrata</taxon>
        <taxon>Euteleostomi</taxon>
        <taxon>Actinopterygii</taxon>
        <taxon>Neopterygii</taxon>
        <taxon>Teleostei</taxon>
        <taxon>Neoteleostei</taxon>
        <taxon>Acanthomorphata</taxon>
        <taxon>Gobiaria</taxon>
        <taxon>Gobiiformes</taxon>
        <taxon>Gobioidei</taxon>
        <taxon>Gobiidae</taxon>
        <taxon>Gobiinae</taxon>
        <taxon>Knipowitschia</taxon>
    </lineage>
</organism>
<protein>
    <submittedName>
        <fullName evidence="2">Uncharacterized protein</fullName>
    </submittedName>
</protein>
<evidence type="ECO:0000313" key="3">
    <source>
        <dbReference type="Proteomes" id="UP001497482"/>
    </source>
</evidence>
<feature type="compositionally biased region" description="Basic and acidic residues" evidence="1">
    <location>
        <begin position="1"/>
        <end position="17"/>
    </location>
</feature>